<evidence type="ECO:0000313" key="4">
    <source>
        <dbReference type="Proteomes" id="UP000663720"/>
    </source>
</evidence>
<evidence type="ECO:0000313" key="3">
    <source>
        <dbReference type="EMBL" id="QTA82856.1"/>
    </source>
</evidence>
<dbReference type="PANTHER" id="PTHR34047:SF8">
    <property type="entry name" value="PROTEIN YKFC"/>
    <property type="match status" value="1"/>
</dbReference>
<dbReference type="GO" id="GO:0003964">
    <property type="term" value="F:RNA-directed DNA polymerase activity"/>
    <property type="evidence" value="ECO:0007669"/>
    <property type="project" value="UniProtKB-KW"/>
</dbReference>
<gene>
    <name evidence="3" type="ORF">dnl_52410</name>
</gene>
<proteinExistence type="inferred from homology"/>
<dbReference type="Proteomes" id="UP000663720">
    <property type="component" value="Chromosome"/>
</dbReference>
<feature type="domain" description="Reverse transcriptase" evidence="2">
    <location>
        <begin position="1"/>
        <end position="258"/>
    </location>
</feature>
<dbReference type="Pfam" id="PF00078">
    <property type="entry name" value="RVT_1"/>
    <property type="match status" value="1"/>
</dbReference>
<dbReference type="InterPro" id="IPR043502">
    <property type="entry name" value="DNA/RNA_pol_sf"/>
</dbReference>
<keyword evidence="3" id="KW-0548">Nucleotidyltransferase</keyword>
<keyword evidence="4" id="KW-1185">Reference proteome</keyword>
<dbReference type="InterPro" id="IPR051083">
    <property type="entry name" value="GrpII_Intron_Splice-Mob/Def"/>
</dbReference>
<dbReference type="PROSITE" id="PS50878">
    <property type="entry name" value="RT_POL"/>
    <property type="match status" value="1"/>
</dbReference>
<protein>
    <submittedName>
        <fullName evidence="3">Reverse transcriptase</fullName>
    </submittedName>
</protein>
<dbReference type="PANTHER" id="PTHR34047">
    <property type="entry name" value="NUCLEAR INTRON MATURASE 1, MITOCHONDRIAL-RELATED"/>
    <property type="match status" value="1"/>
</dbReference>
<evidence type="ECO:0000259" key="2">
    <source>
        <dbReference type="PROSITE" id="PS50878"/>
    </source>
</evidence>
<organism evidence="3 4">
    <name type="scientific">Desulfonema limicola</name>
    <dbReference type="NCBI Taxonomy" id="45656"/>
    <lineage>
        <taxon>Bacteria</taxon>
        <taxon>Pseudomonadati</taxon>
        <taxon>Thermodesulfobacteriota</taxon>
        <taxon>Desulfobacteria</taxon>
        <taxon>Desulfobacterales</taxon>
        <taxon>Desulfococcaceae</taxon>
        <taxon>Desulfonema</taxon>
    </lineage>
</organism>
<dbReference type="SUPFAM" id="SSF56672">
    <property type="entry name" value="DNA/RNA polymerases"/>
    <property type="match status" value="1"/>
</dbReference>
<dbReference type="CDD" id="cd01651">
    <property type="entry name" value="RT_G2_intron"/>
    <property type="match status" value="1"/>
</dbReference>
<sequence>MIPERENLCLAFWKAATGRHDRDNVIEFKRNFENNIQTMAEQLLKNKLDIGHYRFFSVRDPKPRSICAAAFPERVLHHAIMNICEPVLESYAIHDSYACRKNKGSLKALEKAQKYSRRYEWFLKMDIRKYFDSIDHSIMMTMLSRRFKEKKLLNLFQQLFNTYHTEKGKGMPIGNLISQHLANFYLGSLDHYLKDKRGNKAYLRYMDDFVLFGHEKEYLKKELAEIQVFLKQGLALKLKDNTQLNRSYKGFPFLGYRIFPHKRLLLPASKKRFLRKFIKYEKNYIKGCWTQQELIRHMEPLIEFTRAADASGFRHSVIQRFGAPF</sequence>
<dbReference type="InterPro" id="IPR000477">
    <property type="entry name" value="RT_dom"/>
</dbReference>
<reference evidence="3" key="1">
    <citation type="journal article" date="2021" name="Microb. Physiol.">
        <title>Proteogenomic Insights into the Physiology of Marine, Sulfate-Reducing, Filamentous Desulfonema limicola and Desulfonema magnum.</title>
        <authorList>
            <person name="Schnaars V."/>
            <person name="Wohlbrand L."/>
            <person name="Scheve S."/>
            <person name="Hinrichs C."/>
            <person name="Reinhardt R."/>
            <person name="Rabus R."/>
        </authorList>
    </citation>
    <scope>NUCLEOTIDE SEQUENCE</scope>
    <source>
        <strain evidence="3">5ac10</strain>
    </source>
</reference>
<keyword evidence="3" id="KW-0808">Transferase</keyword>
<name>A0A975GIV2_9BACT</name>
<dbReference type="KEGG" id="dli:dnl_52410"/>
<comment type="similarity">
    <text evidence="1">Belongs to the bacterial reverse transcriptase family.</text>
</comment>
<dbReference type="EMBL" id="CP061799">
    <property type="protein sequence ID" value="QTA82856.1"/>
    <property type="molecule type" value="Genomic_DNA"/>
</dbReference>
<accession>A0A975GIV2</accession>
<keyword evidence="3" id="KW-0695">RNA-directed DNA polymerase</keyword>
<dbReference type="AlphaFoldDB" id="A0A975GIV2"/>
<evidence type="ECO:0000256" key="1">
    <source>
        <dbReference type="ARBA" id="ARBA00034120"/>
    </source>
</evidence>